<dbReference type="EMBL" id="QGTQ01000010">
    <property type="protein sequence ID" value="PWW01181.1"/>
    <property type="molecule type" value="Genomic_DNA"/>
</dbReference>
<reference evidence="1 2" key="1">
    <citation type="submission" date="2018-05" db="EMBL/GenBank/DDBJ databases">
        <title>Genomic Encyclopedia of Type Strains, Phase III (KMG-III): the genomes of soil and plant-associated and newly described type strains.</title>
        <authorList>
            <person name="Whitman W."/>
        </authorList>
    </citation>
    <scope>NUCLEOTIDE SEQUENCE [LARGE SCALE GENOMIC DNA]</scope>
    <source>
        <strain evidence="1 2">CECT 5696</strain>
    </source>
</reference>
<evidence type="ECO:0000313" key="1">
    <source>
        <dbReference type="EMBL" id="PWW01181.1"/>
    </source>
</evidence>
<dbReference type="AlphaFoldDB" id="A0A2V2YT24"/>
<accession>A0A2V2YT24</accession>
<protein>
    <submittedName>
        <fullName evidence="1">Uncharacterized protein</fullName>
    </submittedName>
</protein>
<gene>
    <name evidence="1" type="ORF">DFQ01_11071</name>
</gene>
<dbReference type="RefSeq" id="WP_110044676.1">
    <property type="nucleotide sequence ID" value="NZ_CP054613.1"/>
</dbReference>
<evidence type="ECO:0000313" key="2">
    <source>
        <dbReference type="Proteomes" id="UP000246635"/>
    </source>
</evidence>
<sequence>MLIDYEAKLEMIQRAIENCSLNIEVLALTEDNRFVGIQGEGMRAYVVTPKCVQGYTWHSSAGSIMERELLQQLPDDYRLVEEVIGGQLEWQF</sequence>
<keyword evidence="2" id="KW-1185">Reference proteome</keyword>
<dbReference type="Proteomes" id="UP000246635">
    <property type="component" value="Unassembled WGS sequence"/>
</dbReference>
<organism evidence="1 2">
    <name type="scientific">Paenibacillus cellulosilyticus</name>
    <dbReference type="NCBI Taxonomy" id="375489"/>
    <lineage>
        <taxon>Bacteria</taxon>
        <taxon>Bacillati</taxon>
        <taxon>Bacillota</taxon>
        <taxon>Bacilli</taxon>
        <taxon>Bacillales</taxon>
        <taxon>Paenibacillaceae</taxon>
        <taxon>Paenibacillus</taxon>
    </lineage>
</organism>
<comment type="caution">
    <text evidence="1">The sequence shown here is derived from an EMBL/GenBank/DDBJ whole genome shotgun (WGS) entry which is preliminary data.</text>
</comment>
<name>A0A2V2YT24_9BACL</name>
<proteinExistence type="predicted"/>